<accession>A0A1G7PRS8</accession>
<evidence type="ECO:0000313" key="2">
    <source>
        <dbReference type="Proteomes" id="UP000182284"/>
    </source>
</evidence>
<reference evidence="1 2" key="1">
    <citation type="submission" date="2016-10" db="EMBL/GenBank/DDBJ databases">
        <authorList>
            <person name="de Groot N.N."/>
        </authorList>
    </citation>
    <scope>NUCLEOTIDE SEQUENCE [LARGE SCALE GENOMIC DNA]</scope>
    <source>
        <strain evidence="1 2">DSM 27375</strain>
    </source>
</reference>
<dbReference type="Proteomes" id="UP000182284">
    <property type="component" value="Unassembled WGS sequence"/>
</dbReference>
<dbReference type="RefSeq" id="WP_074645965.1">
    <property type="nucleotide sequence ID" value="NZ_FNBL01000008.1"/>
</dbReference>
<protein>
    <submittedName>
        <fullName evidence="1">Uncharacterized protein</fullName>
    </submittedName>
</protein>
<gene>
    <name evidence="1" type="ORF">SAMN04488117_108132</name>
</gene>
<dbReference type="EMBL" id="FNBL01000008">
    <property type="protein sequence ID" value="SDF89007.1"/>
    <property type="molecule type" value="Genomic_DNA"/>
</dbReference>
<sequence length="110" mass="12460">MCSLCGILGCDDHWTNAIVRPGVYTRNHDTQSRRAEGMRRLKSANAVLSYRRLKLDVWQGRSYVMTSPTGGSSVFEALSHLWSEAEALSGRDLDPLDDDLIEWMEERTSL</sequence>
<organism evidence="1 2">
    <name type="scientific">Celeribacter baekdonensis</name>
    <dbReference type="NCBI Taxonomy" id="875171"/>
    <lineage>
        <taxon>Bacteria</taxon>
        <taxon>Pseudomonadati</taxon>
        <taxon>Pseudomonadota</taxon>
        <taxon>Alphaproteobacteria</taxon>
        <taxon>Rhodobacterales</taxon>
        <taxon>Roseobacteraceae</taxon>
        <taxon>Celeribacter</taxon>
    </lineage>
</organism>
<dbReference type="OrthoDB" id="2086168at2"/>
<name>A0A1G7PRS8_9RHOB</name>
<proteinExistence type="predicted"/>
<evidence type="ECO:0000313" key="1">
    <source>
        <dbReference type="EMBL" id="SDF89007.1"/>
    </source>
</evidence>
<dbReference type="AlphaFoldDB" id="A0A1G7PRS8"/>